<protein>
    <submittedName>
        <fullName evidence="2">Kinase-like protein</fullName>
    </submittedName>
</protein>
<name>A0A6A4GCK1_9AGAR</name>
<dbReference type="InterPro" id="IPR008271">
    <property type="entry name" value="Ser/Thr_kinase_AS"/>
</dbReference>
<dbReference type="OrthoDB" id="10261027at2759"/>
<evidence type="ECO:0000313" key="2">
    <source>
        <dbReference type="EMBL" id="KAE9383177.1"/>
    </source>
</evidence>
<evidence type="ECO:0000259" key="1">
    <source>
        <dbReference type="PROSITE" id="PS50011"/>
    </source>
</evidence>
<dbReference type="InterPro" id="IPR001245">
    <property type="entry name" value="Ser-Thr/Tyr_kinase_cat_dom"/>
</dbReference>
<proteinExistence type="predicted"/>
<dbReference type="AlphaFoldDB" id="A0A6A4GCK1"/>
<dbReference type="EMBL" id="ML770660">
    <property type="protein sequence ID" value="KAE9383177.1"/>
    <property type="molecule type" value="Genomic_DNA"/>
</dbReference>
<dbReference type="InterPro" id="IPR011009">
    <property type="entry name" value="Kinase-like_dom_sf"/>
</dbReference>
<dbReference type="InterPro" id="IPR000719">
    <property type="entry name" value="Prot_kinase_dom"/>
</dbReference>
<keyword evidence="3" id="KW-1185">Reference proteome</keyword>
<gene>
    <name evidence="2" type="ORF">BT96DRAFT_760816</name>
</gene>
<dbReference type="PANTHER" id="PTHR23257">
    <property type="entry name" value="SERINE-THREONINE PROTEIN KINASE"/>
    <property type="match status" value="1"/>
</dbReference>
<dbReference type="GO" id="GO:0004672">
    <property type="term" value="F:protein kinase activity"/>
    <property type="evidence" value="ECO:0007669"/>
    <property type="project" value="InterPro"/>
</dbReference>
<organism evidence="2 3">
    <name type="scientific">Gymnopus androsaceus JB14</name>
    <dbReference type="NCBI Taxonomy" id="1447944"/>
    <lineage>
        <taxon>Eukaryota</taxon>
        <taxon>Fungi</taxon>
        <taxon>Dikarya</taxon>
        <taxon>Basidiomycota</taxon>
        <taxon>Agaricomycotina</taxon>
        <taxon>Agaricomycetes</taxon>
        <taxon>Agaricomycetidae</taxon>
        <taxon>Agaricales</taxon>
        <taxon>Marasmiineae</taxon>
        <taxon>Omphalotaceae</taxon>
        <taxon>Gymnopus</taxon>
    </lineage>
</organism>
<dbReference type="SMART" id="SM00220">
    <property type="entry name" value="S_TKc"/>
    <property type="match status" value="1"/>
</dbReference>
<dbReference type="Gene3D" id="1.10.510.10">
    <property type="entry name" value="Transferase(Phosphotransferase) domain 1"/>
    <property type="match status" value="1"/>
</dbReference>
<dbReference type="Pfam" id="PF07714">
    <property type="entry name" value="PK_Tyr_Ser-Thr"/>
    <property type="match status" value="1"/>
</dbReference>
<accession>A0A6A4GCK1</accession>
<dbReference type="PROSITE" id="PS00108">
    <property type="entry name" value="PROTEIN_KINASE_ST"/>
    <property type="match status" value="1"/>
</dbReference>
<evidence type="ECO:0000313" key="3">
    <source>
        <dbReference type="Proteomes" id="UP000799118"/>
    </source>
</evidence>
<sequence length="174" mass="19354">VVAGMTYLHSRDIVHADLKGANVLVDDNHNALVADFGLSQAIDGMRSRSGRSTRTDGARGTLRWMAPECLDGNPETIASDIYSLGLTIWEIFSDEVPFSNISDRILPRYVIDRKQRPVRPSRLSSEMQSSDAIWNLIQSCWAHEADSRPSTSALQRSLARYTSKLDSGKQGEFL</sequence>
<keyword evidence="2" id="KW-0808">Transferase</keyword>
<keyword evidence="2" id="KW-0418">Kinase</keyword>
<dbReference type="Proteomes" id="UP000799118">
    <property type="component" value="Unassembled WGS sequence"/>
</dbReference>
<reference evidence="2" key="1">
    <citation type="journal article" date="2019" name="Environ. Microbiol.">
        <title>Fungal ecological strategies reflected in gene transcription - a case study of two litter decomposers.</title>
        <authorList>
            <person name="Barbi F."/>
            <person name="Kohler A."/>
            <person name="Barry K."/>
            <person name="Baskaran P."/>
            <person name="Daum C."/>
            <person name="Fauchery L."/>
            <person name="Ihrmark K."/>
            <person name="Kuo A."/>
            <person name="LaButti K."/>
            <person name="Lipzen A."/>
            <person name="Morin E."/>
            <person name="Grigoriev I.V."/>
            <person name="Henrissat B."/>
            <person name="Lindahl B."/>
            <person name="Martin F."/>
        </authorList>
    </citation>
    <scope>NUCLEOTIDE SEQUENCE</scope>
    <source>
        <strain evidence="2">JB14</strain>
    </source>
</reference>
<feature type="non-terminal residue" evidence="2">
    <location>
        <position position="174"/>
    </location>
</feature>
<feature type="non-terminal residue" evidence="2">
    <location>
        <position position="1"/>
    </location>
</feature>
<dbReference type="GO" id="GO:0007165">
    <property type="term" value="P:signal transduction"/>
    <property type="evidence" value="ECO:0007669"/>
    <property type="project" value="TreeGrafter"/>
</dbReference>
<dbReference type="GO" id="GO:0005737">
    <property type="term" value="C:cytoplasm"/>
    <property type="evidence" value="ECO:0007669"/>
    <property type="project" value="TreeGrafter"/>
</dbReference>
<dbReference type="GO" id="GO:0005524">
    <property type="term" value="F:ATP binding"/>
    <property type="evidence" value="ECO:0007669"/>
    <property type="project" value="InterPro"/>
</dbReference>
<dbReference type="SUPFAM" id="SSF56112">
    <property type="entry name" value="Protein kinase-like (PK-like)"/>
    <property type="match status" value="1"/>
</dbReference>
<feature type="domain" description="Protein kinase" evidence="1">
    <location>
        <begin position="1"/>
        <end position="162"/>
    </location>
</feature>
<dbReference type="InterPro" id="IPR050167">
    <property type="entry name" value="Ser_Thr_protein_kinase"/>
</dbReference>
<dbReference type="PROSITE" id="PS50011">
    <property type="entry name" value="PROTEIN_KINASE_DOM"/>
    <property type="match status" value="1"/>
</dbReference>